<keyword evidence="7" id="KW-1185">Reference proteome</keyword>
<dbReference type="AlphaFoldDB" id="A0A226D7Z0"/>
<dbReference type="GO" id="GO:0042393">
    <property type="term" value="F:histone binding"/>
    <property type="evidence" value="ECO:0007669"/>
    <property type="project" value="TreeGrafter"/>
</dbReference>
<evidence type="ECO:0000313" key="6">
    <source>
        <dbReference type="EMBL" id="OXA40974.1"/>
    </source>
</evidence>
<dbReference type="Gene3D" id="3.40.50.300">
    <property type="entry name" value="P-loop containing nucleotide triphosphate hydrolases"/>
    <property type="match status" value="2"/>
</dbReference>
<name>A0A226D7Z0_FOLCA</name>
<dbReference type="Gene3D" id="1.10.8.60">
    <property type="match status" value="1"/>
</dbReference>
<dbReference type="FunFam" id="3.40.50.300:FF:000061">
    <property type="entry name" value="ATPase family, AAA domain-containing 2"/>
    <property type="match status" value="1"/>
</dbReference>
<evidence type="ECO:0000259" key="5">
    <source>
        <dbReference type="SMART" id="SM00382"/>
    </source>
</evidence>
<dbReference type="GO" id="GO:0005524">
    <property type="term" value="F:ATP binding"/>
    <property type="evidence" value="ECO:0007669"/>
    <property type="project" value="UniProtKB-KW"/>
</dbReference>
<dbReference type="GO" id="GO:0006334">
    <property type="term" value="P:nucleosome assembly"/>
    <property type="evidence" value="ECO:0007669"/>
    <property type="project" value="TreeGrafter"/>
</dbReference>
<gene>
    <name evidence="6" type="ORF">Fcan01_24247</name>
</gene>
<dbReference type="EMBL" id="LNIX01000031">
    <property type="protein sequence ID" value="OXA40974.1"/>
    <property type="molecule type" value="Genomic_DNA"/>
</dbReference>
<evidence type="ECO:0000313" key="7">
    <source>
        <dbReference type="Proteomes" id="UP000198287"/>
    </source>
</evidence>
<dbReference type="PANTHER" id="PTHR23069">
    <property type="entry name" value="AAA DOMAIN-CONTAINING"/>
    <property type="match status" value="1"/>
</dbReference>
<dbReference type="Proteomes" id="UP000198287">
    <property type="component" value="Unassembled WGS sequence"/>
</dbReference>
<evidence type="ECO:0000256" key="4">
    <source>
        <dbReference type="ARBA" id="ARBA00023117"/>
    </source>
</evidence>
<dbReference type="Pfam" id="PF00004">
    <property type="entry name" value="AAA"/>
    <property type="match status" value="1"/>
</dbReference>
<dbReference type="PANTHER" id="PTHR23069:SF0">
    <property type="entry name" value="TAT-BINDING HOMOLOG 7"/>
    <property type="match status" value="1"/>
</dbReference>
<dbReference type="InterPro" id="IPR027417">
    <property type="entry name" value="P-loop_NTPase"/>
</dbReference>
<dbReference type="GO" id="GO:0016887">
    <property type="term" value="F:ATP hydrolysis activity"/>
    <property type="evidence" value="ECO:0007669"/>
    <property type="project" value="InterPro"/>
</dbReference>
<dbReference type="InterPro" id="IPR003593">
    <property type="entry name" value="AAA+_ATPase"/>
</dbReference>
<keyword evidence="4" id="KW-0103">Bromodomain</keyword>
<dbReference type="GO" id="GO:0006337">
    <property type="term" value="P:nucleosome disassembly"/>
    <property type="evidence" value="ECO:0007669"/>
    <property type="project" value="TreeGrafter"/>
</dbReference>
<keyword evidence="3" id="KW-0067">ATP-binding</keyword>
<organism evidence="6 7">
    <name type="scientific">Folsomia candida</name>
    <name type="common">Springtail</name>
    <dbReference type="NCBI Taxonomy" id="158441"/>
    <lineage>
        <taxon>Eukaryota</taxon>
        <taxon>Metazoa</taxon>
        <taxon>Ecdysozoa</taxon>
        <taxon>Arthropoda</taxon>
        <taxon>Hexapoda</taxon>
        <taxon>Collembola</taxon>
        <taxon>Entomobryomorpha</taxon>
        <taxon>Isotomoidea</taxon>
        <taxon>Isotomidae</taxon>
        <taxon>Proisotominae</taxon>
        <taxon>Folsomia</taxon>
    </lineage>
</organism>
<accession>A0A226D7Z0</accession>
<dbReference type="InterPro" id="IPR045199">
    <property type="entry name" value="ATAD2-like"/>
</dbReference>
<dbReference type="STRING" id="158441.A0A226D7Z0"/>
<protein>
    <submittedName>
        <fullName evidence="6">ATPase family AAA domain-containing protein 2B</fullName>
    </submittedName>
</protein>
<proteinExistence type="inferred from homology"/>
<dbReference type="GO" id="GO:0005634">
    <property type="term" value="C:nucleus"/>
    <property type="evidence" value="ECO:0007669"/>
    <property type="project" value="TreeGrafter"/>
</dbReference>
<dbReference type="InterPro" id="IPR041569">
    <property type="entry name" value="AAA_lid_3"/>
</dbReference>
<dbReference type="GO" id="GO:0003682">
    <property type="term" value="F:chromatin binding"/>
    <property type="evidence" value="ECO:0007669"/>
    <property type="project" value="TreeGrafter"/>
</dbReference>
<keyword evidence="2" id="KW-0547">Nucleotide-binding</keyword>
<evidence type="ECO:0000256" key="2">
    <source>
        <dbReference type="ARBA" id="ARBA00022741"/>
    </source>
</evidence>
<feature type="domain" description="AAA+ ATPase" evidence="5">
    <location>
        <begin position="431"/>
        <end position="576"/>
    </location>
</feature>
<dbReference type="InterPro" id="IPR003959">
    <property type="entry name" value="ATPase_AAA_core"/>
</dbReference>
<reference evidence="6 7" key="1">
    <citation type="submission" date="2015-12" db="EMBL/GenBank/DDBJ databases">
        <title>The genome of Folsomia candida.</title>
        <authorList>
            <person name="Faddeeva A."/>
            <person name="Derks M.F."/>
            <person name="Anvar Y."/>
            <person name="Smit S."/>
            <person name="Van Straalen N."/>
            <person name="Roelofs D."/>
        </authorList>
    </citation>
    <scope>NUCLEOTIDE SEQUENCE [LARGE SCALE GENOMIC DNA]</scope>
    <source>
        <strain evidence="6 7">VU population</strain>
        <tissue evidence="6">Whole body</tissue>
    </source>
</reference>
<dbReference type="Pfam" id="PF17862">
    <property type="entry name" value="AAA_lid_3"/>
    <property type="match status" value="1"/>
</dbReference>
<dbReference type="SMART" id="SM00382">
    <property type="entry name" value="AAA"/>
    <property type="match status" value="1"/>
</dbReference>
<comment type="caution">
    <text evidence="6">The sequence shown here is derived from an EMBL/GenBank/DDBJ whole genome shotgun (WGS) entry which is preliminary data.</text>
</comment>
<evidence type="ECO:0000256" key="1">
    <source>
        <dbReference type="ARBA" id="ARBA00006914"/>
    </source>
</evidence>
<dbReference type="GO" id="GO:0045815">
    <property type="term" value="P:transcription initiation-coupled chromatin remodeling"/>
    <property type="evidence" value="ECO:0007669"/>
    <property type="project" value="TreeGrafter"/>
</dbReference>
<dbReference type="OrthoDB" id="5421at2759"/>
<sequence>MTSYFHQFVKNVRSYVATWVCEKCCENCGVKRKCCEEDLEIGGESAPPTKKANLEIQIPTDSCRKCCGIVEEIEGIVPSRRDDKNDDAEFIKDHEIDASPRRDGFHDPDFNDRIDYLRKTFLNPIRFPDLYKSANIFPPKGMYFFGTGINERALETIKEFSTDLGEELGVERVRIFRTTHIDAYTSCEGTETFFVDEVFAAAEKFKPSIIFFPELDKFGTPHSTRRDEIVAKICYYMDALVAGEVFVFATVDATPPAPFNRLNGPPPLLKRTETEKWKISEETNSRDEILAKVSEILGSYPDPIKHFDLTTLCQEMYHTIMQESMNSAGKHACDCCTCPPPPPKFPSLPQWEAGIKAHVKPTEATKAAVAAASAPEAQPQNEKWDEFKVEEDLSFKKNGGLAGQIQILRGNIITPLRNRDKLRQLGWQVEPVRGIIFHGPAGTGKTLLGKTLAAELSRLDDGKGKFAFFYHKGTECYSKYVGETEAKLRAIFANAEAKKPAIIFMDEIDGICRVRDESASKFYTGVVTTILGLMDNLPRGEVFVIAATNRLTSLDPAVQVDSTNVSNSKHQNEIAHMTGGYTGADLEQVCRQAFTFAMRRHSQNAPDNNIPPVDFDGLIVQKQDWYGALKSVPPNGTNYFGNAVITDKPIPAGAAAALKGKVDEITKRLAYFIRPEVSGSLDMESKSSGALNSFLIWGNDAKQLKVIDHLLIPALLSSPGFSSVVAAKFEIPPLGVGLEVVERRISATFTQILNPGEDKLGVLYVPGIDQLLNGRIGKFSEMKEHDQILDSFEILRGEKVLLLGTATGSPDQMSDRVQGLFRGLKNTRHYEFTGPNATEIRLAFSHISGKIPTTAFEKIMAKLGGLNEGGDEFSARKNLTLYDLLDFKGEISQICAQFDLKSV</sequence>
<evidence type="ECO:0000256" key="3">
    <source>
        <dbReference type="ARBA" id="ARBA00022840"/>
    </source>
</evidence>
<dbReference type="SUPFAM" id="SSF52540">
    <property type="entry name" value="P-loop containing nucleoside triphosphate hydrolases"/>
    <property type="match status" value="1"/>
</dbReference>
<comment type="similarity">
    <text evidence="1">Belongs to the AAA ATPase family.</text>
</comment>